<dbReference type="OrthoDB" id="9810065at2"/>
<sequence length="323" mass="35908">MDRLDDLALFLRVLDQGSISAAARSLGLSVAVASQRLKRLERGLGVRLLQRTTRRLHPTPEGRLLAEQGRALVEDLDALTTDLRQSAASVSGTLRMTMSAAFGRQYISPLLPEFLARYPKLRLFAHLSDELVDVVGAGFDLAIRIGALSDSSLVARRLASNRRLLCASPDYLRRHGRPRTPAELAGHECVLLSGRDGRQDVWRLVDRRGREHAVRVQGRFETTLGELVRDAALAGQGIALHSLWHVHEDLAAGRLEAVLPDYALPESGIWAVTPQRRLVPPRVRAFVDFLAERFGEVPPWERAHPPRRTAGPAPRTARSRTRR</sequence>
<dbReference type="Proteomes" id="UP000245812">
    <property type="component" value="Unassembled WGS sequence"/>
</dbReference>
<name>A0A316I0Y7_9GAMM</name>
<dbReference type="GO" id="GO:0043565">
    <property type="term" value="F:sequence-specific DNA binding"/>
    <property type="evidence" value="ECO:0007669"/>
    <property type="project" value="TreeGrafter"/>
</dbReference>
<comment type="similarity">
    <text evidence="1">Belongs to the LysR transcriptional regulatory family.</text>
</comment>
<evidence type="ECO:0000259" key="6">
    <source>
        <dbReference type="PROSITE" id="PS50931"/>
    </source>
</evidence>
<dbReference type="Gene3D" id="3.40.190.290">
    <property type="match status" value="1"/>
</dbReference>
<dbReference type="Pfam" id="PF03466">
    <property type="entry name" value="LysR_substrate"/>
    <property type="match status" value="1"/>
</dbReference>
<dbReference type="Pfam" id="PF00126">
    <property type="entry name" value="HTH_1"/>
    <property type="match status" value="1"/>
</dbReference>
<dbReference type="PANTHER" id="PTHR30537:SF81">
    <property type="entry name" value="TRANSCRIPTIONAL REGULATOR-RELATED"/>
    <property type="match status" value="1"/>
</dbReference>
<dbReference type="EMBL" id="QGHC01000007">
    <property type="protein sequence ID" value="PWK86639.1"/>
    <property type="molecule type" value="Genomic_DNA"/>
</dbReference>
<protein>
    <submittedName>
        <fullName evidence="7">LysR family transcriptional regulator</fullName>
    </submittedName>
</protein>
<dbReference type="FunFam" id="3.40.190.290:FF:000001">
    <property type="entry name" value="Transcriptional regulator, LysR family"/>
    <property type="match status" value="1"/>
</dbReference>
<keyword evidence="2" id="KW-0805">Transcription regulation</keyword>
<dbReference type="AlphaFoldDB" id="A0A316I0Y7"/>
<evidence type="ECO:0000313" key="8">
    <source>
        <dbReference type="Proteomes" id="UP000245812"/>
    </source>
</evidence>
<evidence type="ECO:0000256" key="1">
    <source>
        <dbReference type="ARBA" id="ARBA00009437"/>
    </source>
</evidence>
<proteinExistence type="inferred from homology"/>
<reference evidence="7 8" key="1">
    <citation type="submission" date="2018-05" db="EMBL/GenBank/DDBJ databases">
        <title>Genomic Encyclopedia of Type Strains, Phase IV (KMG-IV): sequencing the most valuable type-strain genomes for metagenomic binning, comparative biology and taxonomic classification.</title>
        <authorList>
            <person name="Goeker M."/>
        </authorList>
    </citation>
    <scope>NUCLEOTIDE SEQUENCE [LARGE SCALE GENOMIC DNA]</scope>
    <source>
        <strain evidence="7 8">DSM 14263</strain>
    </source>
</reference>
<evidence type="ECO:0000256" key="5">
    <source>
        <dbReference type="SAM" id="MobiDB-lite"/>
    </source>
</evidence>
<dbReference type="InterPro" id="IPR036390">
    <property type="entry name" value="WH_DNA-bd_sf"/>
</dbReference>
<accession>A0A316I0Y7</accession>
<dbReference type="InterPro" id="IPR005119">
    <property type="entry name" value="LysR_subst-bd"/>
</dbReference>
<dbReference type="PROSITE" id="PS50931">
    <property type="entry name" value="HTH_LYSR"/>
    <property type="match status" value="1"/>
</dbReference>
<feature type="region of interest" description="Disordered" evidence="5">
    <location>
        <begin position="300"/>
        <end position="323"/>
    </location>
</feature>
<keyword evidence="8" id="KW-1185">Reference proteome</keyword>
<dbReference type="FunFam" id="1.10.10.10:FF:000001">
    <property type="entry name" value="LysR family transcriptional regulator"/>
    <property type="match status" value="1"/>
</dbReference>
<dbReference type="GO" id="GO:0003700">
    <property type="term" value="F:DNA-binding transcription factor activity"/>
    <property type="evidence" value="ECO:0007669"/>
    <property type="project" value="InterPro"/>
</dbReference>
<dbReference type="GO" id="GO:0006351">
    <property type="term" value="P:DNA-templated transcription"/>
    <property type="evidence" value="ECO:0007669"/>
    <property type="project" value="TreeGrafter"/>
</dbReference>
<dbReference type="InterPro" id="IPR000847">
    <property type="entry name" value="LysR_HTH_N"/>
</dbReference>
<feature type="domain" description="HTH lysR-type" evidence="6">
    <location>
        <begin position="1"/>
        <end position="59"/>
    </location>
</feature>
<keyword evidence="3" id="KW-0238">DNA-binding</keyword>
<organism evidence="7 8">
    <name type="scientific">Fulvimonas soli</name>
    <dbReference type="NCBI Taxonomy" id="155197"/>
    <lineage>
        <taxon>Bacteria</taxon>
        <taxon>Pseudomonadati</taxon>
        <taxon>Pseudomonadota</taxon>
        <taxon>Gammaproteobacteria</taxon>
        <taxon>Lysobacterales</taxon>
        <taxon>Rhodanobacteraceae</taxon>
        <taxon>Fulvimonas</taxon>
    </lineage>
</organism>
<dbReference type="PANTHER" id="PTHR30537">
    <property type="entry name" value="HTH-TYPE TRANSCRIPTIONAL REGULATOR"/>
    <property type="match status" value="1"/>
</dbReference>
<dbReference type="RefSeq" id="WP_109723827.1">
    <property type="nucleotide sequence ID" value="NZ_MSZV01000051.1"/>
</dbReference>
<dbReference type="CDD" id="cd08422">
    <property type="entry name" value="PBP2_CrgA_like"/>
    <property type="match status" value="1"/>
</dbReference>
<dbReference type="SUPFAM" id="SSF53850">
    <property type="entry name" value="Periplasmic binding protein-like II"/>
    <property type="match status" value="1"/>
</dbReference>
<evidence type="ECO:0000256" key="4">
    <source>
        <dbReference type="ARBA" id="ARBA00023163"/>
    </source>
</evidence>
<keyword evidence="4" id="KW-0804">Transcription</keyword>
<dbReference type="Gene3D" id="1.10.10.10">
    <property type="entry name" value="Winged helix-like DNA-binding domain superfamily/Winged helix DNA-binding domain"/>
    <property type="match status" value="1"/>
</dbReference>
<gene>
    <name evidence="7" type="ORF">C7456_10729</name>
</gene>
<evidence type="ECO:0000313" key="7">
    <source>
        <dbReference type="EMBL" id="PWK86639.1"/>
    </source>
</evidence>
<dbReference type="InterPro" id="IPR036388">
    <property type="entry name" value="WH-like_DNA-bd_sf"/>
</dbReference>
<dbReference type="InterPro" id="IPR058163">
    <property type="entry name" value="LysR-type_TF_proteobact-type"/>
</dbReference>
<evidence type="ECO:0000256" key="2">
    <source>
        <dbReference type="ARBA" id="ARBA00023015"/>
    </source>
</evidence>
<evidence type="ECO:0000256" key="3">
    <source>
        <dbReference type="ARBA" id="ARBA00023125"/>
    </source>
</evidence>
<dbReference type="SUPFAM" id="SSF46785">
    <property type="entry name" value="Winged helix' DNA-binding domain"/>
    <property type="match status" value="1"/>
</dbReference>
<comment type="caution">
    <text evidence="7">The sequence shown here is derived from an EMBL/GenBank/DDBJ whole genome shotgun (WGS) entry which is preliminary data.</text>
</comment>